<dbReference type="GO" id="GO:0003676">
    <property type="term" value="F:nucleic acid binding"/>
    <property type="evidence" value="ECO:0007669"/>
    <property type="project" value="InterPro"/>
</dbReference>
<evidence type="ECO:0000313" key="1">
    <source>
        <dbReference type="EMBL" id="KAF1964210.1"/>
    </source>
</evidence>
<dbReference type="InterPro" id="IPR036397">
    <property type="entry name" value="RNaseH_sf"/>
</dbReference>
<name>A0A6A5UIP9_9PLEO</name>
<evidence type="ECO:0000313" key="2">
    <source>
        <dbReference type="Proteomes" id="UP000800036"/>
    </source>
</evidence>
<dbReference type="AlphaFoldDB" id="A0A6A5UIP9"/>
<dbReference type="OrthoDB" id="5410741at2759"/>
<gene>
    <name evidence="1" type="ORF">BU23DRAFT_604932</name>
</gene>
<protein>
    <recommendedName>
        <fullName evidence="3">Tc1-like transposase DDE domain-containing protein</fullName>
    </recommendedName>
</protein>
<dbReference type="Gene3D" id="3.30.420.10">
    <property type="entry name" value="Ribonuclease H-like superfamily/Ribonuclease H"/>
    <property type="match status" value="1"/>
</dbReference>
<dbReference type="EMBL" id="ML976800">
    <property type="protein sequence ID" value="KAF1964210.1"/>
    <property type="molecule type" value="Genomic_DNA"/>
</dbReference>
<proteinExistence type="predicted"/>
<organism evidence="1 2">
    <name type="scientific">Bimuria novae-zelandiae CBS 107.79</name>
    <dbReference type="NCBI Taxonomy" id="1447943"/>
    <lineage>
        <taxon>Eukaryota</taxon>
        <taxon>Fungi</taxon>
        <taxon>Dikarya</taxon>
        <taxon>Ascomycota</taxon>
        <taxon>Pezizomycotina</taxon>
        <taxon>Dothideomycetes</taxon>
        <taxon>Pleosporomycetidae</taxon>
        <taxon>Pleosporales</taxon>
        <taxon>Massarineae</taxon>
        <taxon>Didymosphaeriaceae</taxon>
        <taxon>Bimuria</taxon>
    </lineage>
</organism>
<evidence type="ECO:0008006" key="3">
    <source>
        <dbReference type="Google" id="ProtNLM"/>
    </source>
</evidence>
<reference evidence="1" key="1">
    <citation type="journal article" date="2020" name="Stud. Mycol.">
        <title>101 Dothideomycetes genomes: a test case for predicting lifestyles and emergence of pathogens.</title>
        <authorList>
            <person name="Haridas S."/>
            <person name="Albert R."/>
            <person name="Binder M."/>
            <person name="Bloem J."/>
            <person name="Labutti K."/>
            <person name="Salamov A."/>
            <person name="Andreopoulos B."/>
            <person name="Baker S."/>
            <person name="Barry K."/>
            <person name="Bills G."/>
            <person name="Bluhm B."/>
            <person name="Cannon C."/>
            <person name="Castanera R."/>
            <person name="Culley D."/>
            <person name="Daum C."/>
            <person name="Ezra D."/>
            <person name="Gonzalez J."/>
            <person name="Henrissat B."/>
            <person name="Kuo A."/>
            <person name="Liang C."/>
            <person name="Lipzen A."/>
            <person name="Lutzoni F."/>
            <person name="Magnuson J."/>
            <person name="Mondo S."/>
            <person name="Nolan M."/>
            <person name="Ohm R."/>
            <person name="Pangilinan J."/>
            <person name="Park H.-J."/>
            <person name="Ramirez L."/>
            <person name="Alfaro M."/>
            <person name="Sun H."/>
            <person name="Tritt A."/>
            <person name="Yoshinaga Y."/>
            <person name="Zwiers L.-H."/>
            <person name="Turgeon B."/>
            <person name="Goodwin S."/>
            <person name="Spatafora J."/>
            <person name="Crous P."/>
            <person name="Grigoriev I."/>
        </authorList>
    </citation>
    <scope>NUCLEOTIDE SEQUENCE</scope>
    <source>
        <strain evidence="1">CBS 107.79</strain>
    </source>
</reference>
<keyword evidence="2" id="KW-1185">Reference proteome</keyword>
<dbReference type="Proteomes" id="UP000800036">
    <property type="component" value="Unassembled WGS sequence"/>
</dbReference>
<accession>A0A6A5UIP9</accession>
<sequence>MPITRAQQSKISQNIYPTYKHHSTPTKARILGACDYLDAKGIKGEKASVFKHFGVSKARGWAILREGQDRRRLGVDTRQEETRGRPPLISPEGLRKMERIIEDCDVEGRSMSWETLAYESGLDVSARTVKRAMGTLDYHKRIACRKGWVNKATAAKRLGPQGHLRIIRKPGERYCVNCIQHTKEPDEQDKKKLHCWAAVGYRFKSSLVFYNIDSNTNGKMTQKAYINQILDPIVKPWIKDQQDFALEEDRDSGHGTGINNIVKQWKKENGLKSYFNCGASPDLAPIENAWAPMKQYVRGFAHWDIETTEQLTQEGWDSVQQQYIDQQVLSMPQRLRDVRDIDGAMTGW</sequence>